<dbReference type="SUPFAM" id="SSF100985">
    <property type="entry name" value="Sporulation inhibitor Sda"/>
    <property type="match status" value="1"/>
</dbReference>
<name>A0A223KMD5_9BACI</name>
<organism evidence="2 3">
    <name type="scientific">Sutcliffiella cohnii</name>
    <dbReference type="NCBI Taxonomy" id="33932"/>
    <lineage>
        <taxon>Bacteria</taxon>
        <taxon>Bacillati</taxon>
        <taxon>Bacillota</taxon>
        <taxon>Bacilli</taxon>
        <taxon>Bacillales</taxon>
        <taxon>Bacillaceae</taxon>
        <taxon>Sutcliffiella</taxon>
    </lineage>
</organism>
<dbReference type="RefSeq" id="WP_066414669.1">
    <property type="nucleotide sequence ID" value="NZ_CP018866.1"/>
</dbReference>
<feature type="domain" description="Reverse transcriptase" evidence="1">
    <location>
        <begin position="1"/>
        <end position="60"/>
    </location>
</feature>
<dbReference type="Proteomes" id="UP000215224">
    <property type="component" value="Chromosome"/>
</dbReference>
<evidence type="ECO:0000313" key="2">
    <source>
        <dbReference type="EMBL" id="AST90669.1"/>
    </source>
</evidence>
<keyword evidence="3" id="KW-1185">Reference proteome</keyword>
<dbReference type="Gene3D" id="1.10.287.1100">
    <property type="entry name" value="Sporulation inhibitor A"/>
    <property type="match status" value="1"/>
</dbReference>
<evidence type="ECO:0000313" key="3">
    <source>
        <dbReference type="Proteomes" id="UP000215224"/>
    </source>
</evidence>
<dbReference type="KEGG" id="bcoh:BC6307_04910"/>
<dbReference type="InterPro" id="IPR036916">
    <property type="entry name" value="Sda_sf"/>
</dbReference>
<proteinExistence type="predicted"/>
<dbReference type="InterPro" id="IPR015064">
    <property type="entry name" value="Sda"/>
</dbReference>
<dbReference type="PROSITE" id="PS50878">
    <property type="entry name" value="RT_POL"/>
    <property type="match status" value="1"/>
</dbReference>
<protein>
    <recommendedName>
        <fullName evidence="1">Reverse transcriptase domain-containing protein</fullName>
    </recommendedName>
</protein>
<reference evidence="2 3" key="1">
    <citation type="submission" date="2016-12" db="EMBL/GenBank/DDBJ databases">
        <title>The whole genome sequencing and assembly of Bacillus cohnii DSM 6307T strain.</title>
        <authorList>
            <person name="Lee Y.-J."/>
            <person name="Yi H."/>
            <person name="Bahn Y.-S."/>
            <person name="Kim J.F."/>
            <person name="Lee D.-W."/>
        </authorList>
    </citation>
    <scope>NUCLEOTIDE SEQUENCE [LARGE SCALE GENOMIC DNA]</scope>
    <source>
        <strain evidence="2 3">DSM 6307</strain>
    </source>
</reference>
<evidence type="ECO:0000259" key="1">
    <source>
        <dbReference type="PROSITE" id="PS50878"/>
    </source>
</evidence>
<dbReference type="InterPro" id="IPR000477">
    <property type="entry name" value="RT_dom"/>
</dbReference>
<accession>A0A223KMD5</accession>
<dbReference type="Pfam" id="PF08970">
    <property type="entry name" value="Sda"/>
    <property type="match status" value="1"/>
</dbReference>
<dbReference type="EMBL" id="CP018866">
    <property type="protein sequence ID" value="AST90669.1"/>
    <property type="molecule type" value="Genomic_DNA"/>
</dbReference>
<dbReference type="AlphaFoldDB" id="A0A223KMD5"/>
<sequence length="60" mass="7227">MKNKKSQYEVYSIFHLSDDMLLTTLHKAMKLQLDESFIEILMKEVNRRQLSLSIEKMKNH</sequence>
<gene>
    <name evidence="2" type="ORF">BC6307_04910</name>
</gene>